<feature type="compositionally biased region" description="Polar residues" evidence="1">
    <location>
        <begin position="261"/>
        <end position="279"/>
    </location>
</feature>
<evidence type="ECO:0000256" key="1">
    <source>
        <dbReference type="SAM" id="MobiDB-lite"/>
    </source>
</evidence>
<gene>
    <name evidence="2" type="ORF">QBC41DRAFT_329127</name>
</gene>
<feature type="compositionally biased region" description="Acidic residues" evidence="1">
    <location>
        <begin position="300"/>
        <end position="310"/>
    </location>
</feature>
<organism evidence="2 3">
    <name type="scientific">Cercophora samala</name>
    <dbReference type="NCBI Taxonomy" id="330535"/>
    <lineage>
        <taxon>Eukaryota</taxon>
        <taxon>Fungi</taxon>
        <taxon>Dikarya</taxon>
        <taxon>Ascomycota</taxon>
        <taxon>Pezizomycotina</taxon>
        <taxon>Sordariomycetes</taxon>
        <taxon>Sordariomycetidae</taxon>
        <taxon>Sordariales</taxon>
        <taxon>Lasiosphaeriaceae</taxon>
        <taxon>Cercophora</taxon>
    </lineage>
</organism>
<reference evidence="2" key="1">
    <citation type="submission" date="2023-06" db="EMBL/GenBank/DDBJ databases">
        <title>Genome-scale phylogeny and comparative genomics of the fungal order Sordariales.</title>
        <authorList>
            <consortium name="Lawrence Berkeley National Laboratory"/>
            <person name="Hensen N."/>
            <person name="Bonometti L."/>
            <person name="Westerberg I."/>
            <person name="Brannstrom I.O."/>
            <person name="Guillou S."/>
            <person name="Cros-Aarteil S."/>
            <person name="Calhoun S."/>
            <person name="Haridas S."/>
            <person name="Kuo A."/>
            <person name="Mondo S."/>
            <person name="Pangilinan J."/>
            <person name="Riley R."/>
            <person name="Labutti K."/>
            <person name="Andreopoulos B."/>
            <person name="Lipzen A."/>
            <person name="Chen C."/>
            <person name="Yanf M."/>
            <person name="Daum C."/>
            <person name="Ng V."/>
            <person name="Clum A."/>
            <person name="Steindorff A."/>
            <person name="Ohm R."/>
            <person name="Martin F."/>
            <person name="Silar P."/>
            <person name="Natvig D."/>
            <person name="Lalanne C."/>
            <person name="Gautier V."/>
            <person name="Ament-Velasquez S.L."/>
            <person name="Kruys A."/>
            <person name="Hutchinson M.I."/>
            <person name="Powell A.J."/>
            <person name="Barry K."/>
            <person name="Miller A.N."/>
            <person name="Grigoriev I.V."/>
            <person name="Debuchy R."/>
            <person name="Gladieux P."/>
            <person name="Thoren M.H."/>
            <person name="Johannesson H."/>
        </authorList>
    </citation>
    <scope>NUCLEOTIDE SEQUENCE</scope>
    <source>
        <strain evidence="2">CBS 307.81</strain>
    </source>
</reference>
<sequence>MMPCMTESSSIRLSVLLPLDSLTAAPDTQDLQSEMDIAYENAGTWAPWNLKKMGRLPPTPSSTPDSAAMQHRQSTSIDSAVVLEDTASMYGASAREKSPPATPRSPSRFSAFHFSPERPSSPVSTQSSPGSESDESNEWDHICIGHKGSQDVSVNEIQRGVGAVSLMSPAGAAEAELDLNEVDYQTDATVEPDNDTVAAEEADHILQFSLPTLRGINSSDVPAEVLEVCKGVTYAYAERIAAIVDSFEDLSGVLGEADIPSSGSVGCPSQRQSSSQLADKSTGKGKAKLNPNKKRRLTDEENDEDGEDDSGSIMGDLKDLGEERNLTASKLRCIFRARNPTRFNVRDHTSCAMTMFTKFSDLRKHILNKHMAESEIVTCQRCKRGFPSRNALELHCERELCNYKRSDPEDGINSETASRIRFRGRDCGPSDEEQWNHLWELAFPEDPHSKIEPFHFVPVLEHHELEPAFLQKLEYLKPVVQSYVPDEEQFEGLCVIIKSLFESAVHDLTHIGLKMDYVNRQGNRTNNRTSRPSARVLWSNVHDRDSGIGLDSSETGTPKPSGRYSAVTLETAAAQRQQDRASCSSVGSLIESRPPTFHVRSRLGVTCLSSHQRLQPNTAVDSTQTGSRLGGVNADYATSHSIPASTSSVDATPGLIYFPTTVTNIAANDPTSRFFHYGEDPTIHGTIHSDPAQLQFGYQQPQLHDVNAIMNNGILGYIPPATMSPLTGTTSETGKWI</sequence>
<feature type="region of interest" description="Disordered" evidence="1">
    <location>
        <begin position="260"/>
        <end position="318"/>
    </location>
</feature>
<name>A0AA39Z3J0_9PEZI</name>
<evidence type="ECO:0000313" key="2">
    <source>
        <dbReference type="EMBL" id="KAK0663496.1"/>
    </source>
</evidence>
<accession>A0AA39Z3J0</accession>
<feature type="compositionally biased region" description="Low complexity" evidence="1">
    <location>
        <begin position="120"/>
        <end position="131"/>
    </location>
</feature>
<evidence type="ECO:0000313" key="3">
    <source>
        <dbReference type="Proteomes" id="UP001174997"/>
    </source>
</evidence>
<dbReference type="AlphaFoldDB" id="A0AA39Z3J0"/>
<proteinExistence type="predicted"/>
<dbReference type="PANTHER" id="PTHR38166">
    <property type="entry name" value="C2H2-TYPE DOMAIN-CONTAINING PROTEIN-RELATED"/>
    <property type="match status" value="1"/>
</dbReference>
<comment type="caution">
    <text evidence="2">The sequence shown here is derived from an EMBL/GenBank/DDBJ whole genome shotgun (WGS) entry which is preliminary data.</text>
</comment>
<evidence type="ECO:0008006" key="4">
    <source>
        <dbReference type="Google" id="ProtNLM"/>
    </source>
</evidence>
<dbReference type="Proteomes" id="UP001174997">
    <property type="component" value="Unassembled WGS sequence"/>
</dbReference>
<feature type="region of interest" description="Disordered" evidence="1">
    <location>
        <begin position="51"/>
        <end position="138"/>
    </location>
</feature>
<dbReference type="PANTHER" id="PTHR38166:SF1">
    <property type="entry name" value="C2H2-TYPE DOMAIN-CONTAINING PROTEIN"/>
    <property type="match status" value="1"/>
</dbReference>
<feature type="compositionally biased region" description="Basic residues" evidence="1">
    <location>
        <begin position="283"/>
        <end position="296"/>
    </location>
</feature>
<keyword evidence="3" id="KW-1185">Reference proteome</keyword>
<dbReference type="EMBL" id="JAULSY010000128">
    <property type="protein sequence ID" value="KAK0663496.1"/>
    <property type="molecule type" value="Genomic_DNA"/>
</dbReference>
<protein>
    <recommendedName>
        <fullName evidence="4">C2H2-type domain-containing protein</fullName>
    </recommendedName>
</protein>